<protein>
    <recommendedName>
        <fullName evidence="7 9">Uroporphyrinogen-III synthase</fullName>
        <ecNumber evidence="3 9">4.2.1.75</ecNumber>
    </recommendedName>
</protein>
<dbReference type="EC" id="4.2.1.75" evidence="3 9"/>
<dbReference type="GO" id="GO:0006780">
    <property type="term" value="P:uroporphyrinogen III biosynthetic process"/>
    <property type="evidence" value="ECO:0007669"/>
    <property type="project" value="UniProtKB-UniRule"/>
</dbReference>
<dbReference type="InterPro" id="IPR039793">
    <property type="entry name" value="UROS/Hem4"/>
</dbReference>
<dbReference type="GO" id="GO:0006782">
    <property type="term" value="P:protoporphyrinogen IX biosynthetic process"/>
    <property type="evidence" value="ECO:0007669"/>
    <property type="project" value="UniProtKB-UniRule"/>
</dbReference>
<keyword evidence="4 9" id="KW-0456">Lyase</keyword>
<dbReference type="GO" id="GO:0004852">
    <property type="term" value="F:uroporphyrinogen-III synthase activity"/>
    <property type="evidence" value="ECO:0007669"/>
    <property type="project" value="UniProtKB-UniRule"/>
</dbReference>
<comment type="similarity">
    <text evidence="2 9">Belongs to the uroporphyrinogen-III synthase family.</text>
</comment>
<dbReference type="PANTHER" id="PTHR38042:SF1">
    <property type="entry name" value="UROPORPHYRINOGEN-III SYNTHASE, CHLOROPLASTIC"/>
    <property type="match status" value="1"/>
</dbReference>
<dbReference type="Gene3D" id="3.40.50.10090">
    <property type="match status" value="2"/>
</dbReference>
<keyword evidence="11" id="KW-0808">Transferase</keyword>
<name>A0A479ZW21_9CYAN</name>
<comment type="caution">
    <text evidence="11">The sequence shown here is derived from an EMBL/GenBank/DDBJ whole genome shotgun (WGS) entry which is preliminary data.</text>
</comment>
<evidence type="ECO:0000256" key="1">
    <source>
        <dbReference type="ARBA" id="ARBA00004772"/>
    </source>
</evidence>
<accession>A0A479ZW21</accession>
<keyword evidence="5 9" id="KW-0627">Porphyrin biosynthesis</keyword>
<dbReference type="GO" id="GO:0008168">
    <property type="term" value="F:methyltransferase activity"/>
    <property type="evidence" value="ECO:0007669"/>
    <property type="project" value="UniProtKB-KW"/>
</dbReference>
<feature type="domain" description="Tetrapyrrole biosynthesis uroporphyrinogen III synthase" evidence="10">
    <location>
        <begin position="34"/>
        <end position="266"/>
    </location>
</feature>
<dbReference type="Proteomes" id="UP000300142">
    <property type="component" value="Unassembled WGS sequence"/>
</dbReference>
<dbReference type="PANTHER" id="PTHR38042">
    <property type="entry name" value="UROPORPHYRINOGEN-III SYNTHASE, CHLOROPLASTIC"/>
    <property type="match status" value="1"/>
</dbReference>
<keyword evidence="11" id="KW-0489">Methyltransferase</keyword>
<dbReference type="AlphaFoldDB" id="A0A479ZW21"/>
<keyword evidence="12" id="KW-1185">Reference proteome</keyword>
<reference evidence="12" key="1">
    <citation type="submission" date="2019-02" db="EMBL/GenBank/DDBJ databases">
        <title>Draft genome sequence of Sphaerospermopsis reniformis NIES-1949.</title>
        <authorList>
            <person name="Yamaguchi H."/>
            <person name="Suzuki S."/>
            <person name="Kawachi M."/>
        </authorList>
    </citation>
    <scope>NUCLEOTIDE SEQUENCE [LARGE SCALE GENOMIC DNA]</scope>
    <source>
        <strain evidence="12">NIES-1949</strain>
    </source>
</reference>
<evidence type="ECO:0000256" key="7">
    <source>
        <dbReference type="ARBA" id="ARBA00040167"/>
    </source>
</evidence>
<dbReference type="CDD" id="cd06578">
    <property type="entry name" value="HemD"/>
    <property type="match status" value="1"/>
</dbReference>
<evidence type="ECO:0000256" key="8">
    <source>
        <dbReference type="ARBA" id="ARBA00048617"/>
    </source>
</evidence>
<gene>
    <name evidence="11" type="ORF">SR1949_19210</name>
</gene>
<comment type="pathway">
    <text evidence="1 9">Porphyrin-containing compound metabolism; protoporphyrin-IX biosynthesis; coproporphyrinogen-III from 5-aminolevulinate: step 3/4.</text>
</comment>
<comment type="function">
    <text evidence="6 9">Catalyzes cyclization of the linear tetrapyrrole, hydroxymethylbilane, to the macrocyclic uroporphyrinogen III.</text>
</comment>
<evidence type="ECO:0000259" key="10">
    <source>
        <dbReference type="Pfam" id="PF02602"/>
    </source>
</evidence>
<dbReference type="EMBL" id="BJCE01000051">
    <property type="protein sequence ID" value="GCL36815.1"/>
    <property type="molecule type" value="Genomic_DNA"/>
</dbReference>
<evidence type="ECO:0000313" key="11">
    <source>
        <dbReference type="EMBL" id="GCL36815.1"/>
    </source>
</evidence>
<evidence type="ECO:0000313" key="12">
    <source>
        <dbReference type="Proteomes" id="UP000300142"/>
    </source>
</evidence>
<dbReference type="UniPathway" id="UPA00251">
    <property type="reaction ID" value="UER00320"/>
</dbReference>
<comment type="catalytic activity">
    <reaction evidence="8 9">
        <text>hydroxymethylbilane = uroporphyrinogen III + H2O</text>
        <dbReference type="Rhea" id="RHEA:18965"/>
        <dbReference type="ChEBI" id="CHEBI:15377"/>
        <dbReference type="ChEBI" id="CHEBI:57308"/>
        <dbReference type="ChEBI" id="CHEBI:57845"/>
        <dbReference type="EC" id="4.2.1.75"/>
    </reaction>
</comment>
<dbReference type="Pfam" id="PF02602">
    <property type="entry name" value="HEM4"/>
    <property type="match status" value="1"/>
</dbReference>
<evidence type="ECO:0000256" key="3">
    <source>
        <dbReference type="ARBA" id="ARBA00013109"/>
    </source>
</evidence>
<dbReference type="SUPFAM" id="SSF69618">
    <property type="entry name" value="HemD-like"/>
    <property type="match status" value="1"/>
</dbReference>
<evidence type="ECO:0000256" key="6">
    <source>
        <dbReference type="ARBA" id="ARBA00037589"/>
    </source>
</evidence>
<dbReference type="GO" id="GO:0032259">
    <property type="term" value="P:methylation"/>
    <property type="evidence" value="ECO:0007669"/>
    <property type="project" value="UniProtKB-KW"/>
</dbReference>
<evidence type="ECO:0000256" key="2">
    <source>
        <dbReference type="ARBA" id="ARBA00008133"/>
    </source>
</evidence>
<evidence type="ECO:0000256" key="5">
    <source>
        <dbReference type="ARBA" id="ARBA00023244"/>
    </source>
</evidence>
<evidence type="ECO:0000256" key="9">
    <source>
        <dbReference type="RuleBase" id="RU366031"/>
    </source>
</evidence>
<dbReference type="InterPro" id="IPR036108">
    <property type="entry name" value="4pyrrol_syn_uPrphyn_synt_sf"/>
</dbReference>
<evidence type="ECO:0000256" key="4">
    <source>
        <dbReference type="ARBA" id="ARBA00023239"/>
    </source>
</evidence>
<proteinExistence type="inferred from homology"/>
<dbReference type="InterPro" id="IPR003754">
    <property type="entry name" value="4pyrrol_synth_uPrphyn_synth"/>
</dbReference>
<organism evidence="11 12">
    <name type="scientific">Sphaerospermopsis reniformis</name>
    <dbReference type="NCBI Taxonomy" id="531300"/>
    <lineage>
        <taxon>Bacteria</taxon>
        <taxon>Bacillati</taxon>
        <taxon>Cyanobacteriota</taxon>
        <taxon>Cyanophyceae</taxon>
        <taxon>Nostocales</taxon>
        <taxon>Aphanizomenonaceae</taxon>
        <taxon>Sphaerospermopsis</taxon>
    </lineage>
</organism>
<sequence>MHSNIPISPSPHPPTFPLAGKTILVTRSVGQSSQFSDRLTAEGATVIELPALEIGPPTSWKALDEAISQLSTFNWLIFTSTNGVDYFFERLQAKAKDKSALAKVKIAVVGQKTAQSLAKHDIQPDFIPPHFIADSLVINFPENLAGKKILFPRVESGGRQVLVQELTSQGAEVREVPAYESFCPQTIPPAAEKALQNHSLDVITFASSKTVQFFCLLTTTKFPEGITHYLDKTCIASIGPQTTKTCFDLFGRVDIEAEEYTAEGLLKAIIQWAHK</sequence>